<protein>
    <recommendedName>
        <fullName evidence="1">AAA+ ATPase domain-containing protein</fullName>
    </recommendedName>
</protein>
<evidence type="ECO:0000259" key="1">
    <source>
        <dbReference type="SMART" id="SM00382"/>
    </source>
</evidence>
<dbReference type="SUPFAM" id="SSF52540">
    <property type="entry name" value="P-loop containing nucleoside triphosphate hydrolases"/>
    <property type="match status" value="1"/>
</dbReference>
<dbReference type="InterPro" id="IPR027417">
    <property type="entry name" value="P-loop_NTPase"/>
</dbReference>
<organism evidence="2 3">
    <name type="scientific">Arcicella aquatica</name>
    <dbReference type="NCBI Taxonomy" id="217141"/>
    <lineage>
        <taxon>Bacteria</taxon>
        <taxon>Pseudomonadati</taxon>
        <taxon>Bacteroidota</taxon>
        <taxon>Cytophagia</taxon>
        <taxon>Cytophagales</taxon>
        <taxon>Flectobacillaceae</taxon>
        <taxon>Arcicella</taxon>
    </lineage>
</organism>
<proteinExistence type="predicted"/>
<dbReference type="RefSeq" id="WP_323247001.1">
    <property type="nucleotide sequence ID" value="NZ_JAYFUL010000004.1"/>
</dbReference>
<sequence>MNKINLEDVFKKSGIPTYTFVKPLEYNNIIVALRTKGRCIVVEGPSGIGKTTCIQKAIEELYLNNTVCKLSARKSEDREFIQILPEMKNIGIVVVDDFHILPDNLKSSIADYMKVLADEERENDKIILIGINKAGDSLIRLASDLNNRIDTIRFEQNPDEKIENLIIKGESALNIEFNNKNEIVELSKGSFHIAQYLCSEICTFSGQLENSTVKKSIEISLEVIKQKVLDEFSRTFYNKAKSFSTGTRLRREGRAPYLHLLFWLSKSVDWTIQLDDIMRVYPEHKISITQIADKGHLEALINDDQTIQDVIHYDANSRILTIEDPKFMFYIRNLLWSKFAKQIGYVGLSFNSKYDFALSFAGENRNLAEKINNILLENHISVFYDKNEQSRILAENVEDYLAPIYSTEARFIIPLLSTHFPRKIWTKFESNNFKQRFSDNSIIPIWFSDCPVGMFDESLKYGGLSYDTSDNIDNQASLITSELIKKISEERLNAPTIIDEAV</sequence>
<dbReference type="Pfam" id="PF00004">
    <property type="entry name" value="AAA"/>
    <property type="match status" value="1"/>
</dbReference>
<evidence type="ECO:0000313" key="3">
    <source>
        <dbReference type="Proteomes" id="UP001304671"/>
    </source>
</evidence>
<dbReference type="Proteomes" id="UP001304671">
    <property type="component" value="Unassembled WGS sequence"/>
</dbReference>
<feature type="domain" description="AAA+ ATPase" evidence="1">
    <location>
        <begin position="36"/>
        <end position="159"/>
    </location>
</feature>
<dbReference type="InterPro" id="IPR003959">
    <property type="entry name" value="ATPase_AAA_core"/>
</dbReference>
<dbReference type="EMBL" id="JAYFUL010000004">
    <property type="protein sequence ID" value="MEA5256946.1"/>
    <property type="molecule type" value="Genomic_DNA"/>
</dbReference>
<keyword evidence="3" id="KW-1185">Reference proteome</keyword>
<dbReference type="InterPro" id="IPR035897">
    <property type="entry name" value="Toll_tir_struct_dom_sf"/>
</dbReference>
<accession>A0ABU5QIQ8</accession>
<gene>
    <name evidence="2" type="ORF">VB264_04060</name>
</gene>
<dbReference type="SMART" id="SM00382">
    <property type="entry name" value="AAA"/>
    <property type="match status" value="1"/>
</dbReference>
<reference evidence="2 3" key="1">
    <citation type="submission" date="2023-12" db="EMBL/GenBank/DDBJ databases">
        <title>Novel species of the genus Arcicella isolated from rivers.</title>
        <authorList>
            <person name="Lu H."/>
        </authorList>
    </citation>
    <scope>NUCLEOTIDE SEQUENCE [LARGE SCALE GENOMIC DNA]</scope>
    <source>
        <strain evidence="2 3">LMG 21963</strain>
    </source>
</reference>
<name>A0ABU5QIQ8_9BACT</name>
<dbReference type="InterPro" id="IPR003593">
    <property type="entry name" value="AAA+_ATPase"/>
</dbReference>
<comment type="caution">
    <text evidence="2">The sequence shown here is derived from an EMBL/GenBank/DDBJ whole genome shotgun (WGS) entry which is preliminary data.</text>
</comment>
<dbReference type="Gene3D" id="3.40.50.10140">
    <property type="entry name" value="Toll/interleukin-1 receptor homology (TIR) domain"/>
    <property type="match status" value="1"/>
</dbReference>
<evidence type="ECO:0000313" key="2">
    <source>
        <dbReference type="EMBL" id="MEA5256946.1"/>
    </source>
</evidence>
<dbReference type="CDD" id="cd00009">
    <property type="entry name" value="AAA"/>
    <property type="match status" value="1"/>
</dbReference>
<dbReference type="Gene3D" id="3.40.50.300">
    <property type="entry name" value="P-loop containing nucleotide triphosphate hydrolases"/>
    <property type="match status" value="1"/>
</dbReference>
<dbReference type="SUPFAM" id="SSF52200">
    <property type="entry name" value="Toll/Interleukin receptor TIR domain"/>
    <property type="match status" value="1"/>
</dbReference>